<dbReference type="Gene3D" id="1.10.287.10">
    <property type="entry name" value="S15/NS1, RNA-binding"/>
    <property type="match status" value="1"/>
</dbReference>
<dbReference type="InterPro" id="IPR005290">
    <property type="entry name" value="Ribosomal_uS15_bac-type"/>
</dbReference>
<accession>A0A1F6CJX7</accession>
<dbReference type="EMBL" id="MFKF01000236">
    <property type="protein sequence ID" value="OGG49271.1"/>
    <property type="molecule type" value="Genomic_DNA"/>
</dbReference>
<keyword evidence="4 6" id="KW-0699">rRNA-binding</keyword>
<comment type="function">
    <text evidence="4 6">One of the primary rRNA binding proteins, it binds directly to 16S rRNA where it helps nucleate assembly of the platform of the 30S subunit by binding and bridging several RNA helices of the 16S rRNA.</text>
</comment>
<evidence type="ECO:0000256" key="7">
    <source>
        <dbReference type="SAM" id="MobiDB-lite"/>
    </source>
</evidence>
<feature type="compositionally biased region" description="Basic and acidic residues" evidence="7">
    <location>
        <begin position="1"/>
        <end position="10"/>
    </location>
</feature>
<keyword evidence="2 4" id="KW-0687">Ribonucleoprotein</keyword>
<evidence type="ECO:0000256" key="4">
    <source>
        <dbReference type="HAMAP-Rule" id="MF_01343"/>
    </source>
</evidence>
<sequence>MPLTKEEKQGLLKTHRTHEMDTGSSEVQIALLTDKIRHLTQHFDQHKKDHNSKRGLLKMVGQRRRLLRYVERTNIAGYRALVEKLGIRG</sequence>
<dbReference type="FunFam" id="1.10.287.10:FF:000002">
    <property type="entry name" value="30S ribosomal protein S15"/>
    <property type="match status" value="1"/>
</dbReference>
<dbReference type="HAMAP" id="MF_01343_B">
    <property type="entry name" value="Ribosomal_uS15_B"/>
    <property type="match status" value="1"/>
</dbReference>
<dbReference type="Pfam" id="PF00312">
    <property type="entry name" value="Ribosomal_S15"/>
    <property type="match status" value="1"/>
</dbReference>
<proteinExistence type="inferred from homology"/>
<comment type="similarity">
    <text evidence="4 5">Belongs to the universal ribosomal protein uS15 family.</text>
</comment>
<evidence type="ECO:0000256" key="2">
    <source>
        <dbReference type="ARBA" id="ARBA00023274"/>
    </source>
</evidence>
<reference evidence="8 9" key="1">
    <citation type="journal article" date="2016" name="Nat. Commun.">
        <title>Thousands of microbial genomes shed light on interconnected biogeochemical processes in an aquifer system.</title>
        <authorList>
            <person name="Anantharaman K."/>
            <person name="Brown C.T."/>
            <person name="Hug L.A."/>
            <person name="Sharon I."/>
            <person name="Castelle C.J."/>
            <person name="Probst A.J."/>
            <person name="Thomas B.C."/>
            <person name="Singh A."/>
            <person name="Wilkins M.J."/>
            <person name="Karaoz U."/>
            <person name="Brodie E.L."/>
            <person name="Williams K.H."/>
            <person name="Hubbard S.S."/>
            <person name="Banfield J.F."/>
        </authorList>
    </citation>
    <scope>NUCLEOTIDE SEQUENCE [LARGE SCALE GENOMIC DNA]</scope>
    <source>
        <strain evidence="9">RIFCSPLOWO2_12_FULL_64_10</strain>
    </source>
</reference>
<dbReference type="PANTHER" id="PTHR23321">
    <property type="entry name" value="RIBOSOMAL PROTEIN S15, BACTERIAL AND ORGANELLAR"/>
    <property type="match status" value="1"/>
</dbReference>
<comment type="caution">
    <text evidence="8">The sequence shown here is derived from an EMBL/GenBank/DDBJ whole genome shotgun (WGS) entry which is preliminary data.</text>
</comment>
<keyword evidence="1 4" id="KW-0689">Ribosomal protein</keyword>
<evidence type="ECO:0000256" key="3">
    <source>
        <dbReference type="ARBA" id="ARBA00064542"/>
    </source>
</evidence>
<gene>
    <name evidence="4" type="primary">rpsO</name>
    <name evidence="8" type="ORF">A3F84_26485</name>
</gene>
<comment type="function">
    <text evidence="4">Forms an intersubunit bridge (bridge B4) with the 23S rRNA of the 50S subunit in the ribosome.</text>
</comment>
<name>A0A1F6CJX7_HANXR</name>
<keyword evidence="4 6" id="KW-0694">RNA-binding</keyword>
<dbReference type="InterPro" id="IPR000589">
    <property type="entry name" value="Ribosomal_uS15"/>
</dbReference>
<organism evidence="8 9">
    <name type="scientific">Handelsmanbacteria sp. (strain RIFCSPLOWO2_12_FULL_64_10)</name>
    <dbReference type="NCBI Taxonomy" id="1817868"/>
    <lineage>
        <taxon>Bacteria</taxon>
        <taxon>Candidatus Handelsmaniibacteriota</taxon>
    </lineage>
</organism>
<dbReference type="SMART" id="SM01387">
    <property type="entry name" value="Ribosomal_S15"/>
    <property type="match status" value="1"/>
</dbReference>
<dbReference type="GO" id="GO:0006412">
    <property type="term" value="P:translation"/>
    <property type="evidence" value="ECO:0007669"/>
    <property type="project" value="UniProtKB-UniRule"/>
</dbReference>
<protein>
    <recommendedName>
        <fullName evidence="4">Small ribosomal subunit protein uS15</fullName>
    </recommendedName>
</protein>
<feature type="region of interest" description="Disordered" evidence="7">
    <location>
        <begin position="1"/>
        <end position="24"/>
    </location>
</feature>
<evidence type="ECO:0000256" key="5">
    <source>
        <dbReference type="RuleBase" id="RU003919"/>
    </source>
</evidence>
<dbReference type="SUPFAM" id="SSF47060">
    <property type="entry name" value="S15/NS1 RNA-binding domain"/>
    <property type="match status" value="1"/>
</dbReference>
<dbReference type="GO" id="GO:0022627">
    <property type="term" value="C:cytosolic small ribosomal subunit"/>
    <property type="evidence" value="ECO:0007669"/>
    <property type="project" value="TreeGrafter"/>
</dbReference>
<dbReference type="GO" id="GO:0003735">
    <property type="term" value="F:structural constituent of ribosome"/>
    <property type="evidence" value="ECO:0007669"/>
    <property type="project" value="InterPro"/>
</dbReference>
<dbReference type="CDD" id="cd00353">
    <property type="entry name" value="Ribosomal_S15p_S13e"/>
    <property type="match status" value="1"/>
</dbReference>
<evidence type="ECO:0000313" key="9">
    <source>
        <dbReference type="Proteomes" id="UP000178606"/>
    </source>
</evidence>
<dbReference type="PROSITE" id="PS00362">
    <property type="entry name" value="RIBOSOMAL_S15"/>
    <property type="match status" value="1"/>
</dbReference>
<evidence type="ECO:0000256" key="6">
    <source>
        <dbReference type="RuleBase" id="RU004524"/>
    </source>
</evidence>
<comment type="subunit">
    <text evidence="3 4">Part of the 30S ribosomal subunit. Forms a bridge to the 50S subunit in the 70S ribosome, contacting the 23S rRNA.</text>
</comment>
<dbReference type="GO" id="GO:0019843">
    <property type="term" value="F:rRNA binding"/>
    <property type="evidence" value="ECO:0007669"/>
    <property type="project" value="UniProtKB-UniRule"/>
</dbReference>
<evidence type="ECO:0000313" key="8">
    <source>
        <dbReference type="EMBL" id="OGG49271.1"/>
    </source>
</evidence>
<evidence type="ECO:0000256" key="1">
    <source>
        <dbReference type="ARBA" id="ARBA00022980"/>
    </source>
</evidence>
<dbReference type="Proteomes" id="UP000178606">
    <property type="component" value="Unassembled WGS sequence"/>
</dbReference>
<dbReference type="InterPro" id="IPR009068">
    <property type="entry name" value="uS15_NS1_RNA-bd_sf"/>
</dbReference>
<dbReference type="NCBIfam" id="TIGR00952">
    <property type="entry name" value="S15_bact"/>
    <property type="match status" value="1"/>
</dbReference>
<dbReference type="AlphaFoldDB" id="A0A1F6CJX7"/>
<dbReference type="PANTHER" id="PTHR23321:SF26">
    <property type="entry name" value="SMALL RIBOSOMAL SUBUNIT PROTEIN US15M"/>
    <property type="match status" value="1"/>
</dbReference>
<dbReference type="Gene3D" id="6.10.250.3130">
    <property type="match status" value="1"/>
</dbReference>